<dbReference type="AlphaFoldDB" id="A0AAV5IQ74"/>
<sequence length="75" mass="8555">MLPHTESQKYSVIFNVVAQILRDFQVKASLKHITFEANNIAHSMVKGETMRTGETNILFHSCNGFHPPTLFFYVA</sequence>
<reference evidence="1 2" key="1">
    <citation type="journal article" date="2021" name="Commun. Biol.">
        <title>The genome of Shorea leprosula (Dipterocarpaceae) highlights the ecological relevance of drought in aseasonal tropical rainforests.</title>
        <authorList>
            <person name="Ng K.K.S."/>
            <person name="Kobayashi M.J."/>
            <person name="Fawcett J.A."/>
            <person name="Hatakeyama M."/>
            <person name="Paape T."/>
            <person name="Ng C.H."/>
            <person name="Ang C.C."/>
            <person name="Tnah L.H."/>
            <person name="Lee C.T."/>
            <person name="Nishiyama T."/>
            <person name="Sese J."/>
            <person name="O'Brien M.J."/>
            <person name="Copetti D."/>
            <person name="Mohd Noor M.I."/>
            <person name="Ong R.C."/>
            <person name="Putra M."/>
            <person name="Sireger I.Z."/>
            <person name="Indrioko S."/>
            <person name="Kosugi Y."/>
            <person name="Izuno A."/>
            <person name="Isagi Y."/>
            <person name="Lee S.L."/>
            <person name="Shimizu K.K."/>
        </authorList>
    </citation>
    <scope>NUCLEOTIDE SEQUENCE [LARGE SCALE GENOMIC DNA]</scope>
    <source>
        <strain evidence="1">214</strain>
    </source>
</reference>
<gene>
    <name evidence="1" type="ORF">SLEP1_g14530</name>
</gene>
<accession>A0AAV5IQ74</accession>
<protein>
    <recommendedName>
        <fullName evidence="3">RNase H type-1 domain-containing protein</fullName>
    </recommendedName>
</protein>
<evidence type="ECO:0008006" key="3">
    <source>
        <dbReference type="Google" id="ProtNLM"/>
    </source>
</evidence>
<evidence type="ECO:0000313" key="1">
    <source>
        <dbReference type="EMBL" id="GKV02044.1"/>
    </source>
</evidence>
<name>A0AAV5IQ74_9ROSI</name>
<dbReference type="EMBL" id="BPVZ01000018">
    <property type="protein sequence ID" value="GKV02044.1"/>
    <property type="molecule type" value="Genomic_DNA"/>
</dbReference>
<evidence type="ECO:0000313" key="2">
    <source>
        <dbReference type="Proteomes" id="UP001054252"/>
    </source>
</evidence>
<dbReference type="Proteomes" id="UP001054252">
    <property type="component" value="Unassembled WGS sequence"/>
</dbReference>
<comment type="caution">
    <text evidence="1">The sequence shown here is derived from an EMBL/GenBank/DDBJ whole genome shotgun (WGS) entry which is preliminary data.</text>
</comment>
<keyword evidence="2" id="KW-1185">Reference proteome</keyword>
<proteinExistence type="predicted"/>
<organism evidence="1 2">
    <name type="scientific">Rubroshorea leprosula</name>
    <dbReference type="NCBI Taxonomy" id="152421"/>
    <lineage>
        <taxon>Eukaryota</taxon>
        <taxon>Viridiplantae</taxon>
        <taxon>Streptophyta</taxon>
        <taxon>Embryophyta</taxon>
        <taxon>Tracheophyta</taxon>
        <taxon>Spermatophyta</taxon>
        <taxon>Magnoliopsida</taxon>
        <taxon>eudicotyledons</taxon>
        <taxon>Gunneridae</taxon>
        <taxon>Pentapetalae</taxon>
        <taxon>rosids</taxon>
        <taxon>malvids</taxon>
        <taxon>Malvales</taxon>
        <taxon>Dipterocarpaceae</taxon>
        <taxon>Rubroshorea</taxon>
    </lineage>
</organism>